<organism evidence="2 3">
    <name type="scientific">Methylobrevis pamukkalensis</name>
    <dbReference type="NCBI Taxonomy" id="1439726"/>
    <lineage>
        <taxon>Bacteria</taxon>
        <taxon>Pseudomonadati</taxon>
        <taxon>Pseudomonadota</taxon>
        <taxon>Alphaproteobacteria</taxon>
        <taxon>Hyphomicrobiales</taxon>
        <taxon>Pleomorphomonadaceae</taxon>
        <taxon>Methylobrevis</taxon>
    </lineage>
</organism>
<reference evidence="2 3" key="1">
    <citation type="submission" date="2016-07" db="EMBL/GenBank/DDBJ databases">
        <title>Draft Genome Sequence of Methylobrevis pamukkalensis PK2.</title>
        <authorList>
            <person name="Vasilenko O.V."/>
            <person name="Doronina N.V."/>
            <person name="Shmareva M.N."/>
            <person name="Tarlachkov S.V."/>
            <person name="Mustakhimov I."/>
            <person name="Trotsenko Y.A."/>
        </authorList>
    </citation>
    <scope>NUCLEOTIDE SEQUENCE [LARGE SCALE GENOMIC DNA]</scope>
    <source>
        <strain evidence="2 3">PK2</strain>
    </source>
</reference>
<comment type="caution">
    <text evidence="2">The sequence shown here is derived from an EMBL/GenBank/DDBJ whole genome shotgun (WGS) entry which is preliminary data.</text>
</comment>
<proteinExistence type="predicted"/>
<dbReference type="Pfam" id="PF09539">
    <property type="entry name" value="DUF2385"/>
    <property type="match status" value="1"/>
</dbReference>
<evidence type="ECO:0000313" key="2">
    <source>
        <dbReference type="EMBL" id="ODN70949.1"/>
    </source>
</evidence>
<evidence type="ECO:0000256" key="1">
    <source>
        <dbReference type="SAM" id="SignalP"/>
    </source>
</evidence>
<sequence>MAGRLPSLACRRIGAALLGAMLLAAPARAEDPPHAGDLQRLAEILGALSHLDTVCSGRAGSIWREKMSNFLQVEAPPPELRRRYIAAYNRANREFAALYRDCTPRAADLVQRYLDEGARLSRRLSTDK</sequence>
<protein>
    <recommendedName>
        <fullName evidence="4">TIGR02301 family protein</fullName>
    </recommendedName>
</protein>
<dbReference type="Proteomes" id="UP000094622">
    <property type="component" value="Unassembled WGS sequence"/>
</dbReference>
<keyword evidence="3" id="KW-1185">Reference proteome</keyword>
<feature type="signal peptide" evidence="1">
    <location>
        <begin position="1"/>
        <end position="29"/>
    </location>
</feature>
<keyword evidence="1" id="KW-0732">Signal</keyword>
<evidence type="ECO:0008006" key="4">
    <source>
        <dbReference type="Google" id="ProtNLM"/>
    </source>
</evidence>
<dbReference type="RefSeq" id="WP_083255605.1">
    <property type="nucleotide sequence ID" value="NZ_MCRJ01000034.1"/>
</dbReference>
<gene>
    <name evidence="2" type="ORF">A6302_01721</name>
</gene>
<dbReference type="OrthoDB" id="8481666at2"/>
<dbReference type="EMBL" id="MCRJ01000034">
    <property type="protein sequence ID" value="ODN70949.1"/>
    <property type="molecule type" value="Genomic_DNA"/>
</dbReference>
<accession>A0A1E3H3P9</accession>
<feature type="chain" id="PRO_5009128956" description="TIGR02301 family protein" evidence="1">
    <location>
        <begin position="30"/>
        <end position="128"/>
    </location>
</feature>
<dbReference type="InterPro" id="IPR012645">
    <property type="entry name" value="CHP02301"/>
</dbReference>
<dbReference type="AlphaFoldDB" id="A0A1E3H3P9"/>
<name>A0A1E3H3P9_9HYPH</name>
<dbReference type="NCBIfam" id="TIGR02301">
    <property type="entry name" value="TIGR02301 family protein"/>
    <property type="match status" value="1"/>
</dbReference>
<evidence type="ECO:0000313" key="3">
    <source>
        <dbReference type="Proteomes" id="UP000094622"/>
    </source>
</evidence>